<keyword evidence="2" id="KW-1185">Reference proteome</keyword>
<dbReference type="EMBL" id="CM056811">
    <property type="protein sequence ID" value="KAJ8637889.1"/>
    <property type="molecule type" value="Genomic_DNA"/>
</dbReference>
<evidence type="ECO:0000313" key="2">
    <source>
        <dbReference type="Proteomes" id="UP001234297"/>
    </source>
</evidence>
<organism evidence="1 2">
    <name type="scientific">Persea americana</name>
    <name type="common">Avocado</name>
    <dbReference type="NCBI Taxonomy" id="3435"/>
    <lineage>
        <taxon>Eukaryota</taxon>
        <taxon>Viridiplantae</taxon>
        <taxon>Streptophyta</taxon>
        <taxon>Embryophyta</taxon>
        <taxon>Tracheophyta</taxon>
        <taxon>Spermatophyta</taxon>
        <taxon>Magnoliopsida</taxon>
        <taxon>Magnoliidae</taxon>
        <taxon>Laurales</taxon>
        <taxon>Lauraceae</taxon>
        <taxon>Persea</taxon>
    </lineage>
</organism>
<protein>
    <submittedName>
        <fullName evidence="1">Uncharacterized protein</fullName>
    </submittedName>
</protein>
<accession>A0ACC2LXX3</accession>
<gene>
    <name evidence="1" type="ORF">MRB53_012156</name>
</gene>
<name>A0ACC2LXX3_PERAE</name>
<dbReference type="Proteomes" id="UP001234297">
    <property type="component" value="Chromosome 3"/>
</dbReference>
<comment type="caution">
    <text evidence="1">The sequence shown here is derived from an EMBL/GenBank/DDBJ whole genome shotgun (WGS) entry which is preliminary data.</text>
</comment>
<evidence type="ECO:0000313" key="1">
    <source>
        <dbReference type="EMBL" id="KAJ8637889.1"/>
    </source>
</evidence>
<proteinExistence type="predicted"/>
<sequence>MTTLQRSSVSFRRQGSSGLIWNDQMWDSKGPLPVPNPHNRQENHHSKEMIPKPAAMSPTTTQQRTQKCGFSTVFSSCCIRASAA</sequence>
<reference evidence="1 2" key="1">
    <citation type="journal article" date="2022" name="Hortic Res">
        <title>A haplotype resolved chromosomal level avocado genome allows analysis of novel avocado genes.</title>
        <authorList>
            <person name="Nath O."/>
            <person name="Fletcher S.J."/>
            <person name="Hayward A."/>
            <person name="Shaw L.M."/>
            <person name="Masouleh A.K."/>
            <person name="Furtado A."/>
            <person name="Henry R.J."/>
            <person name="Mitter N."/>
        </authorList>
    </citation>
    <scope>NUCLEOTIDE SEQUENCE [LARGE SCALE GENOMIC DNA]</scope>
    <source>
        <strain evidence="2">cv. Hass</strain>
    </source>
</reference>